<name>A0ABY6PDY2_9ACTN</name>
<feature type="domain" description="Luciferase-like" evidence="4">
    <location>
        <begin position="1"/>
        <end position="296"/>
    </location>
</feature>
<dbReference type="RefSeq" id="WP_265363332.1">
    <property type="nucleotide sequence ID" value="NZ_CP110636.1"/>
</dbReference>
<keyword evidence="1" id="KW-0560">Oxidoreductase</keyword>
<organism evidence="5 6">
    <name type="scientific">Streptomyces endophytica</name>
    <dbReference type="NCBI Taxonomy" id="2991496"/>
    <lineage>
        <taxon>Bacteria</taxon>
        <taxon>Bacillati</taxon>
        <taxon>Actinomycetota</taxon>
        <taxon>Actinomycetes</taxon>
        <taxon>Kitasatosporales</taxon>
        <taxon>Streptomycetaceae</taxon>
        <taxon>Streptomyces</taxon>
    </lineage>
</organism>
<dbReference type="EMBL" id="CP110636">
    <property type="protein sequence ID" value="UZJ32044.1"/>
    <property type="molecule type" value="Genomic_DNA"/>
</dbReference>
<dbReference type="SUPFAM" id="SSF51679">
    <property type="entry name" value="Bacterial luciferase-like"/>
    <property type="match status" value="1"/>
</dbReference>
<dbReference type="InterPro" id="IPR011251">
    <property type="entry name" value="Luciferase-like_dom"/>
</dbReference>
<dbReference type="InterPro" id="IPR050766">
    <property type="entry name" value="Bact_Lucif_Oxidored"/>
</dbReference>
<feature type="compositionally biased region" description="Pro residues" evidence="3">
    <location>
        <begin position="341"/>
        <end position="356"/>
    </location>
</feature>
<feature type="region of interest" description="Disordered" evidence="3">
    <location>
        <begin position="338"/>
        <end position="374"/>
    </location>
</feature>
<evidence type="ECO:0000256" key="2">
    <source>
        <dbReference type="ARBA" id="ARBA00023033"/>
    </source>
</evidence>
<dbReference type="Gene3D" id="3.20.20.30">
    <property type="entry name" value="Luciferase-like domain"/>
    <property type="match status" value="1"/>
</dbReference>
<evidence type="ECO:0000313" key="5">
    <source>
        <dbReference type="EMBL" id="UZJ32044.1"/>
    </source>
</evidence>
<gene>
    <name evidence="5" type="ORF">OJ254_19405</name>
</gene>
<protein>
    <submittedName>
        <fullName evidence="5">LLM class flavin-dependent oxidoreductase</fullName>
    </submittedName>
</protein>
<dbReference type="InterPro" id="IPR036661">
    <property type="entry name" value="Luciferase-like_sf"/>
</dbReference>
<evidence type="ECO:0000259" key="4">
    <source>
        <dbReference type="Pfam" id="PF00296"/>
    </source>
</evidence>
<accession>A0ABY6PDY2</accession>
<evidence type="ECO:0000256" key="1">
    <source>
        <dbReference type="ARBA" id="ARBA00023002"/>
    </source>
</evidence>
<evidence type="ECO:0000313" key="6">
    <source>
        <dbReference type="Proteomes" id="UP001164959"/>
    </source>
</evidence>
<reference evidence="5" key="1">
    <citation type="submission" date="2022-11" db="EMBL/GenBank/DDBJ databases">
        <title>Identification and genomic analyses of a novel endophytic actinobacterium Streptomyces endophytica sp. nov. with potential for biocontrol of Yam anthracnose.</title>
        <authorList>
            <person name="Huang X."/>
        </authorList>
    </citation>
    <scope>NUCLEOTIDE SEQUENCE</scope>
    <source>
        <strain evidence="5">HNM0140</strain>
    </source>
</reference>
<dbReference type="Proteomes" id="UP001164959">
    <property type="component" value="Chromosome"/>
</dbReference>
<evidence type="ECO:0000256" key="3">
    <source>
        <dbReference type="SAM" id="MobiDB-lite"/>
    </source>
</evidence>
<keyword evidence="2" id="KW-0503">Monooxygenase</keyword>
<dbReference type="Pfam" id="PF00296">
    <property type="entry name" value="Bac_luciferase"/>
    <property type="match status" value="1"/>
</dbReference>
<keyword evidence="6" id="KW-1185">Reference proteome</keyword>
<dbReference type="PANTHER" id="PTHR30137:SF8">
    <property type="entry name" value="BLR5498 PROTEIN"/>
    <property type="match status" value="1"/>
</dbReference>
<dbReference type="PANTHER" id="PTHR30137">
    <property type="entry name" value="LUCIFERASE-LIKE MONOOXYGENASE"/>
    <property type="match status" value="1"/>
</dbReference>
<sequence length="374" mass="40900">MRFGVMTLIDNVPDALSGHLLTPHDRLREVVELAVLTEELGFDAFGVGERHGAPFLSSSPPAVLGAIAARTHRIRLFTTVTVLSTLDPVRVAEDYATVDQLSGGRLELTIGKGNAPEPWHLFHRDPGDQYALQEENYELLRRLWSEDRVTWSGRFRPPLKNATVLPRPFRRPPTIWHGSATSERSVELAALWGDPVFAANVIQPVAAYAKLIDHYRARWADYGHDPAAALVASGGTLYAAADDRTARREFAPYYEAAVAARDVPGNNTPFRTLDDAADHGPALVGSPARIAGKILSQHVAYGHALQFFSVDSAGLPFARKAEVLRLTAAEVLPQLRHELPDPLPWPSPAPAAPPEPAVEAARWPPRPGRGRQPD</sequence>
<proteinExistence type="predicted"/>